<protein>
    <submittedName>
        <fullName evidence="1">Uncharacterized protein</fullName>
    </submittedName>
</protein>
<organism evidence="1">
    <name type="scientific">Anguilla anguilla</name>
    <name type="common">European freshwater eel</name>
    <name type="synonym">Muraena anguilla</name>
    <dbReference type="NCBI Taxonomy" id="7936"/>
    <lineage>
        <taxon>Eukaryota</taxon>
        <taxon>Metazoa</taxon>
        <taxon>Chordata</taxon>
        <taxon>Craniata</taxon>
        <taxon>Vertebrata</taxon>
        <taxon>Euteleostomi</taxon>
        <taxon>Actinopterygii</taxon>
        <taxon>Neopterygii</taxon>
        <taxon>Teleostei</taxon>
        <taxon>Anguilliformes</taxon>
        <taxon>Anguillidae</taxon>
        <taxon>Anguilla</taxon>
    </lineage>
</organism>
<proteinExistence type="predicted"/>
<name>A0A0E9U6W1_ANGAN</name>
<dbReference type="AlphaFoldDB" id="A0A0E9U6W1"/>
<accession>A0A0E9U6W1</accession>
<evidence type="ECO:0000313" key="1">
    <source>
        <dbReference type="EMBL" id="JAH61654.1"/>
    </source>
</evidence>
<dbReference type="EMBL" id="GBXM01046923">
    <property type="protein sequence ID" value="JAH61654.1"/>
    <property type="molecule type" value="Transcribed_RNA"/>
</dbReference>
<reference evidence="1" key="2">
    <citation type="journal article" date="2015" name="Fish Shellfish Immunol.">
        <title>Early steps in the European eel (Anguilla anguilla)-Vibrio vulnificus interaction in the gills: Role of the RtxA13 toxin.</title>
        <authorList>
            <person name="Callol A."/>
            <person name="Pajuelo D."/>
            <person name="Ebbesson L."/>
            <person name="Teles M."/>
            <person name="MacKenzie S."/>
            <person name="Amaro C."/>
        </authorList>
    </citation>
    <scope>NUCLEOTIDE SEQUENCE</scope>
</reference>
<sequence length="32" mass="3913">MILKKYRNFVNLTEMWLSFYSVRIVQSGSSWK</sequence>
<reference evidence="1" key="1">
    <citation type="submission" date="2014-11" db="EMBL/GenBank/DDBJ databases">
        <authorList>
            <person name="Amaro Gonzalez C."/>
        </authorList>
    </citation>
    <scope>NUCLEOTIDE SEQUENCE</scope>
</reference>